<name>A0ABP8EHQ1_9MICO</name>
<gene>
    <name evidence="1" type="ORF">GCM10022261_10250</name>
</gene>
<proteinExistence type="predicted"/>
<accession>A0ABP8EHQ1</accession>
<organism evidence="1 2">
    <name type="scientific">Brevibacterium daeguense</name>
    <dbReference type="NCBI Taxonomy" id="909936"/>
    <lineage>
        <taxon>Bacteria</taxon>
        <taxon>Bacillati</taxon>
        <taxon>Actinomycetota</taxon>
        <taxon>Actinomycetes</taxon>
        <taxon>Micrococcales</taxon>
        <taxon>Brevibacteriaceae</taxon>
        <taxon>Brevibacterium</taxon>
    </lineage>
</organism>
<evidence type="ECO:0000313" key="1">
    <source>
        <dbReference type="EMBL" id="GAA4283494.1"/>
    </source>
</evidence>
<comment type="caution">
    <text evidence="1">The sequence shown here is derived from an EMBL/GenBank/DDBJ whole genome shotgun (WGS) entry which is preliminary data.</text>
</comment>
<dbReference type="EMBL" id="BAABAZ010000004">
    <property type="protein sequence ID" value="GAA4283494.1"/>
    <property type="molecule type" value="Genomic_DNA"/>
</dbReference>
<evidence type="ECO:0000313" key="2">
    <source>
        <dbReference type="Proteomes" id="UP001501586"/>
    </source>
</evidence>
<keyword evidence="2" id="KW-1185">Reference proteome</keyword>
<protein>
    <submittedName>
        <fullName evidence="1">Uncharacterized protein</fullName>
    </submittedName>
</protein>
<sequence length="79" mass="8631">MRAQAYFQDVLVSRRGAVRGPPALLPRAVRLSAALLRALRPSLLLLLRFCVPTLAVYGGSCRPRDTARRAGFCQVALPL</sequence>
<dbReference type="Proteomes" id="UP001501586">
    <property type="component" value="Unassembled WGS sequence"/>
</dbReference>
<reference evidence="2" key="1">
    <citation type="journal article" date="2019" name="Int. J. Syst. Evol. Microbiol.">
        <title>The Global Catalogue of Microorganisms (GCM) 10K type strain sequencing project: providing services to taxonomists for standard genome sequencing and annotation.</title>
        <authorList>
            <consortium name="The Broad Institute Genomics Platform"/>
            <consortium name="The Broad Institute Genome Sequencing Center for Infectious Disease"/>
            <person name="Wu L."/>
            <person name="Ma J."/>
        </authorList>
    </citation>
    <scope>NUCLEOTIDE SEQUENCE [LARGE SCALE GENOMIC DNA]</scope>
    <source>
        <strain evidence="2">JCM 17458</strain>
    </source>
</reference>